<dbReference type="PROSITE" id="PS50893">
    <property type="entry name" value="ABC_TRANSPORTER_2"/>
    <property type="match status" value="2"/>
</dbReference>
<keyword evidence="8" id="KW-0808">Transferase</keyword>
<dbReference type="RefSeq" id="WP_085772314.1">
    <property type="nucleotide sequence ID" value="NZ_AP027149.1"/>
</dbReference>
<dbReference type="InterPro" id="IPR017871">
    <property type="entry name" value="ABC_transporter-like_CS"/>
</dbReference>
<gene>
    <name evidence="8" type="ORF">B1812_15090</name>
</gene>
<dbReference type="InterPro" id="IPR027417">
    <property type="entry name" value="P-loop_NTPase"/>
</dbReference>
<dbReference type="GO" id="GO:0016740">
    <property type="term" value="F:transferase activity"/>
    <property type="evidence" value="ECO:0007669"/>
    <property type="project" value="UniProtKB-KW"/>
</dbReference>
<dbReference type="FunFam" id="3.40.50.300:FF:000011">
    <property type="entry name" value="Putative ABC transporter ATP-binding component"/>
    <property type="match status" value="1"/>
</dbReference>
<dbReference type="Gene3D" id="3.40.50.300">
    <property type="entry name" value="P-loop containing nucleotide triphosphate hydrolases"/>
    <property type="match status" value="2"/>
</dbReference>
<dbReference type="InterPro" id="IPR050611">
    <property type="entry name" value="ABCF"/>
</dbReference>
<dbReference type="InterPro" id="IPR032781">
    <property type="entry name" value="ABC_tran_Xtn"/>
</dbReference>
<keyword evidence="2" id="KW-0547">Nucleotide-binding</keyword>
<dbReference type="SUPFAM" id="SSF52540">
    <property type="entry name" value="P-loop containing nucleoside triphosphate hydrolases"/>
    <property type="match status" value="2"/>
</dbReference>
<feature type="domain" description="ABC transporter" evidence="7">
    <location>
        <begin position="325"/>
        <end position="540"/>
    </location>
</feature>
<dbReference type="InterPro" id="IPR003439">
    <property type="entry name" value="ABC_transporter-like_ATP-bd"/>
</dbReference>
<dbReference type="SMART" id="SM00382">
    <property type="entry name" value="AAA"/>
    <property type="match status" value="2"/>
</dbReference>
<dbReference type="CDD" id="cd03221">
    <property type="entry name" value="ABCF_EF-3"/>
    <property type="match status" value="2"/>
</dbReference>
<evidence type="ECO:0000313" key="9">
    <source>
        <dbReference type="Proteomes" id="UP000193978"/>
    </source>
</evidence>
<feature type="domain" description="ABC transporter" evidence="7">
    <location>
        <begin position="2"/>
        <end position="258"/>
    </location>
</feature>
<feature type="coiled-coil region" evidence="6">
    <location>
        <begin position="236"/>
        <end position="263"/>
    </location>
</feature>
<dbReference type="GO" id="GO:0005524">
    <property type="term" value="F:ATP binding"/>
    <property type="evidence" value="ECO:0007669"/>
    <property type="project" value="UniProtKB-KW"/>
</dbReference>
<dbReference type="GO" id="GO:0016887">
    <property type="term" value="F:ATP hydrolysis activity"/>
    <property type="evidence" value="ECO:0007669"/>
    <property type="project" value="InterPro"/>
</dbReference>
<dbReference type="PROSITE" id="PS00211">
    <property type="entry name" value="ABC_TRANSPORTER_1"/>
    <property type="match status" value="2"/>
</dbReference>
<evidence type="ECO:0000313" key="8">
    <source>
        <dbReference type="EMBL" id="ARN82192.1"/>
    </source>
</evidence>
<dbReference type="Proteomes" id="UP000193978">
    <property type="component" value="Chromosome"/>
</dbReference>
<keyword evidence="9" id="KW-1185">Reference proteome</keyword>
<dbReference type="Pfam" id="PF12848">
    <property type="entry name" value="ABC_tran_Xtn"/>
    <property type="match status" value="1"/>
</dbReference>
<dbReference type="Pfam" id="PF00005">
    <property type="entry name" value="ABC_tran"/>
    <property type="match status" value="2"/>
</dbReference>
<dbReference type="AlphaFoldDB" id="A0A1W6MX93"/>
<sequence>MIRIENVSKQNGHQILFIEASASLLKGEKAGLVGPNGAGKTTLFRMMTGREAPDEGQIGVDRGVTIGFFSQDVGEMAGRSAVAEVMDGAGPISGVAAELKAVEAALADPERLDEMDALIERYGEVQGRFEELGGYALEGRAREVLAGLNFSEEMMDGDVGALSGGWKMRVALARILLMRPDVMLLDEPSNHLDIESLIWLEQFLRGYDGALLMTSHDRAFMNRIVNKIVEIDGGSLTTYSGDYEFYEAQRAQAERQQQAQYERQQAMLAKEIKFIERFKARASHAAQVQSRVKKLEKIERVEPPRRRQTVLFEFQPAPRSGDDVVTLSAVHKGYGAKRIYEGLDFQLRRRERWCVMGVNGAGKSTLLKLVAGAATPDEGGVALGANVKMGYFAQHAMELLDGDRTVFQSLEDSFPQAGQGALRTLAGCFGFSGDDVEKKCRVLSGGEKARLVMAKMLFDPPNFLVLDEPTNHLDIATKEMLIQALSSYEGAMLFVSHDRHFLAALSNRVLELTPEGVHKYEGGYTEYVARTGQEAPGLRG</sequence>
<dbReference type="STRING" id="655015.B1812_15090"/>
<dbReference type="PANTHER" id="PTHR19211:SF14">
    <property type="entry name" value="ATP-BINDING CASSETTE SUB-FAMILY F MEMBER 1"/>
    <property type="match status" value="1"/>
</dbReference>
<evidence type="ECO:0000256" key="5">
    <source>
        <dbReference type="ARBA" id="ARBA00074044"/>
    </source>
</evidence>
<name>A0A1W6MX93_9HYPH</name>
<keyword evidence="3" id="KW-0067">ATP-binding</keyword>
<reference evidence="8 9" key="1">
    <citation type="submission" date="2017-02" db="EMBL/GenBank/DDBJ databases">
        <authorList>
            <person name="Peterson S.W."/>
        </authorList>
    </citation>
    <scope>NUCLEOTIDE SEQUENCE [LARGE SCALE GENOMIC DNA]</scope>
    <source>
        <strain evidence="8 9">S285</strain>
    </source>
</reference>
<proteinExistence type="inferred from homology"/>
<keyword evidence="1" id="KW-0677">Repeat</keyword>
<evidence type="ECO:0000256" key="4">
    <source>
        <dbReference type="ARBA" id="ARBA00061551"/>
    </source>
</evidence>
<dbReference type="EMBL" id="CP019948">
    <property type="protein sequence ID" value="ARN82192.1"/>
    <property type="molecule type" value="Genomic_DNA"/>
</dbReference>
<organism evidence="8 9">
    <name type="scientific">Methylocystis bryophila</name>
    <dbReference type="NCBI Taxonomy" id="655015"/>
    <lineage>
        <taxon>Bacteria</taxon>
        <taxon>Pseudomonadati</taxon>
        <taxon>Pseudomonadota</taxon>
        <taxon>Alphaproteobacteria</taxon>
        <taxon>Hyphomicrobiales</taxon>
        <taxon>Methylocystaceae</taxon>
        <taxon>Methylocystis</taxon>
    </lineage>
</organism>
<comment type="similarity">
    <text evidence="4">Belongs to the ABC transporter superfamily. ABCF family. YbiT subfamily.</text>
</comment>
<protein>
    <recommendedName>
        <fullName evidence="5">Probable ATP-binding protein YbiT</fullName>
    </recommendedName>
</protein>
<keyword evidence="6" id="KW-0175">Coiled coil</keyword>
<dbReference type="FunFam" id="3.40.50.300:FF:000070">
    <property type="entry name" value="Putative ABC transporter ATP-binding component"/>
    <property type="match status" value="1"/>
</dbReference>
<dbReference type="KEGG" id="mbry:B1812_15090"/>
<evidence type="ECO:0000256" key="1">
    <source>
        <dbReference type="ARBA" id="ARBA00022737"/>
    </source>
</evidence>
<evidence type="ECO:0000256" key="6">
    <source>
        <dbReference type="SAM" id="Coils"/>
    </source>
</evidence>
<evidence type="ECO:0000256" key="3">
    <source>
        <dbReference type="ARBA" id="ARBA00022840"/>
    </source>
</evidence>
<accession>A0A1W6MX93</accession>
<dbReference type="OrthoDB" id="9762369at2"/>
<dbReference type="PANTHER" id="PTHR19211">
    <property type="entry name" value="ATP-BINDING TRANSPORT PROTEIN-RELATED"/>
    <property type="match status" value="1"/>
</dbReference>
<evidence type="ECO:0000256" key="2">
    <source>
        <dbReference type="ARBA" id="ARBA00022741"/>
    </source>
</evidence>
<evidence type="ECO:0000259" key="7">
    <source>
        <dbReference type="PROSITE" id="PS50893"/>
    </source>
</evidence>
<dbReference type="InterPro" id="IPR003593">
    <property type="entry name" value="AAA+_ATPase"/>
</dbReference>